<evidence type="ECO:0000256" key="9">
    <source>
        <dbReference type="ARBA" id="ARBA00023004"/>
    </source>
</evidence>
<comment type="similarity">
    <text evidence="2">Belongs to the uracil-DNA glycosylase (UDG) superfamily. Type 4 (UDGa) family.</text>
</comment>
<evidence type="ECO:0000256" key="8">
    <source>
        <dbReference type="ARBA" id="ARBA00022801"/>
    </source>
</evidence>
<evidence type="ECO:0000256" key="6">
    <source>
        <dbReference type="ARBA" id="ARBA00022723"/>
    </source>
</evidence>
<evidence type="ECO:0000256" key="7">
    <source>
        <dbReference type="ARBA" id="ARBA00022763"/>
    </source>
</evidence>
<keyword evidence="8" id="KW-0378">Hydrolase</keyword>
<keyword evidence="11" id="KW-0234">DNA repair</keyword>
<evidence type="ECO:0000256" key="5">
    <source>
        <dbReference type="ARBA" id="ARBA00022485"/>
    </source>
</evidence>
<evidence type="ECO:0000256" key="1">
    <source>
        <dbReference type="ARBA" id="ARBA00001400"/>
    </source>
</evidence>
<dbReference type="GO" id="GO:0046872">
    <property type="term" value="F:metal ion binding"/>
    <property type="evidence" value="ECO:0007669"/>
    <property type="project" value="UniProtKB-KW"/>
</dbReference>
<protein>
    <recommendedName>
        <fullName evidence="4">Type-4 uracil-DNA glycosylase</fullName>
        <ecNumber evidence="3">3.2.2.27</ecNumber>
    </recommendedName>
</protein>
<gene>
    <name evidence="13" type="ORF">CO003_02030</name>
</gene>
<dbReference type="CDD" id="cd10030">
    <property type="entry name" value="UDG-F4_TTUDGA_SPO1dp_like"/>
    <property type="match status" value="1"/>
</dbReference>
<dbReference type="Proteomes" id="UP000231673">
    <property type="component" value="Unassembled WGS sequence"/>
</dbReference>
<dbReference type="SMART" id="SM00987">
    <property type="entry name" value="UreE_C"/>
    <property type="match status" value="1"/>
</dbReference>
<dbReference type="AlphaFoldDB" id="A0A2M7IDM0"/>
<evidence type="ECO:0000313" key="13">
    <source>
        <dbReference type="EMBL" id="PIW74579.1"/>
    </source>
</evidence>
<dbReference type="NCBIfam" id="TIGR00758">
    <property type="entry name" value="UDG_fam4"/>
    <property type="match status" value="1"/>
</dbReference>
<sequence length="198" mass="22015">MKTVDRKLKQIRDKTIDCRKCPLYRTRTLPVVGQGNHAAKIIFVGEAPGQNEDKTGRPFCGQAGGVLDELLASIGQPRESVYIGNILKCRPPQNRNPLENEIEACAPYLEEQIEAIRPKIIAALGNYAAVFILKKYGLEDKIEGISKIHGKVFEAAAPFGGIKIIPLYHPAVAVYNANMKETLKKDFLIIKNFLNNEK</sequence>
<keyword evidence="5" id="KW-0004">4Fe-4S</keyword>
<reference evidence="14" key="1">
    <citation type="submission" date="2017-09" db="EMBL/GenBank/DDBJ databases">
        <title>Depth-based differentiation of microbial function through sediment-hosted aquifers and enrichment of novel symbionts in the deep terrestrial subsurface.</title>
        <authorList>
            <person name="Probst A.J."/>
            <person name="Ladd B."/>
            <person name="Jarett J.K."/>
            <person name="Geller-Mcgrath D.E."/>
            <person name="Sieber C.M.K."/>
            <person name="Emerson J.B."/>
            <person name="Anantharaman K."/>
            <person name="Thomas B.C."/>
            <person name="Malmstrom R."/>
            <person name="Stieglmeier M."/>
            <person name="Klingl A."/>
            <person name="Woyke T."/>
            <person name="Ryan C.M."/>
            <person name="Banfield J.F."/>
        </authorList>
    </citation>
    <scope>NUCLEOTIDE SEQUENCE [LARGE SCALE GENOMIC DNA]</scope>
</reference>
<feature type="domain" description="Uracil-DNA glycosylase-like" evidence="12">
    <location>
        <begin position="32"/>
        <end position="188"/>
    </location>
</feature>
<name>A0A2M7IDM0_9BACT</name>
<evidence type="ECO:0000256" key="2">
    <source>
        <dbReference type="ARBA" id="ARBA00006521"/>
    </source>
</evidence>
<keyword evidence="10" id="KW-0411">Iron-sulfur</keyword>
<dbReference type="SMART" id="SM00986">
    <property type="entry name" value="UDG"/>
    <property type="match status" value="1"/>
</dbReference>
<accession>A0A2M7IDM0</accession>
<dbReference type="EMBL" id="PFGW01000040">
    <property type="protein sequence ID" value="PIW74579.1"/>
    <property type="molecule type" value="Genomic_DNA"/>
</dbReference>
<organism evidence="13 14">
    <name type="scientific">Candidatus Portnoybacteria bacterium CG_4_8_14_3_um_filter_44_15</name>
    <dbReference type="NCBI Taxonomy" id="1974803"/>
    <lineage>
        <taxon>Bacteria</taxon>
        <taxon>Candidatus Portnoyibacteriota</taxon>
    </lineage>
</organism>
<comment type="caution">
    <text evidence="13">The sequence shown here is derived from an EMBL/GenBank/DDBJ whole genome shotgun (WGS) entry which is preliminary data.</text>
</comment>
<evidence type="ECO:0000256" key="4">
    <source>
        <dbReference type="ARBA" id="ARBA00019403"/>
    </source>
</evidence>
<dbReference type="GO" id="GO:0006281">
    <property type="term" value="P:DNA repair"/>
    <property type="evidence" value="ECO:0007669"/>
    <property type="project" value="UniProtKB-KW"/>
</dbReference>
<dbReference type="InterPro" id="IPR036895">
    <property type="entry name" value="Uracil-DNA_glycosylase-like_sf"/>
</dbReference>
<dbReference type="InterPro" id="IPR051536">
    <property type="entry name" value="UDG_Type-4/5"/>
</dbReference>
<dbReference type="Pfam" id="PF03167">
    <property type="entry name" value="UDG"/>
    <property type="match status" value="1"/>
</dbReference>
<evidence type="ECO:0000259" key="12">
    <source>
        <dbReference type="SMART" id="SM00986"/>
    </source>
</evidence>
<dbReference type="Gene3D" id="3.40.470.10">
    <property type="entry name" value="Uracil-DNA glycosylase-like domain"/>
    <property type="match status" value="1"/>
</dbReference>
<dbReference type="EC" id="3.2.2.27" evidence="3"/>
<dbReference type="GO" id="GO:0004844">
    <property type="term" value="F:uracil DNA N-glycosylase activity"/>
    <property type="evidence" value="ECO:0007669"/>
    <property type="project" value="UniProtKB-EC"/>
</dbReference>
<dbReference type="GO" id="GO:0051539">
    <property type="term" value="F:4 iron, 4 sulfur cluster binding"/>
    <property type="evidence" value="ECO:0007669"/>
    <property type="project" value="UniProtKB-KW"/>
</dbReference>
<keyword evidence="6" id="KW-0479">Metal-binding</keyword>
<evidence type="ECO:0000313" key="14">
    <source>
        <dbReference type="Proteomes" id="UP000231673"/>
    </source>
</evidence>
<comment type="catalytic activity">
    <reaction evidence="1">
        <text>Hydrolyzes single-stranded DNA or mismatched double-stranded DNA and polynucleotides, releasing free uracil.</text>
        <dbReference type="EC" id="3.2.2.27"/>
    </reaction>
</comment>
<evidence type="ECO:0000256" key="10">
    <source>
        <dbReference type="ARBA" id="ARBA00023014"/>
    </source>
</evidence>
<evidence type="ECO:0000256" key="3">
    <source>
        <dbReference type="ARBA" id="ARBA00012030"/>
    </source>
</evidence>
<keyword evidence="9" id="KW-0408">Iron</keyword>
<dbReference type="InterPro" id="IPR005122">
    <property type="entry name" value="Uracil-DNA_glycosylase-like"/>
</dbReference>
<dbReference type="PANTHER" id="PTHR33693:SF1">
    <property type="entry name" value="TYPE-4 URACIL-DNA GLYCOSYLASE"/>
    <property type="match status" value="1"/>
</dbReference>
<dbReference type="SUPFAM" id="SSF52141">
    <property type="entry name" value="Uracil-DNA glycosylase-like"/>
    <property type="match status" value="1"/>
</dbReference>
<evidence type="ECO:0000256" key="11">
    <source>
        <dbReference type="ARBA" id="ARBA00023204"/>
    </source>
</evidence>
<proteinExistence type="inferred from homology"/>
<keyword evidence="7" id="KW-0227">DNA damage</keyword>
<dbReference type="InterPro" id="IPR005273">
    <property type="entry name" value="Ura-DNA_glyco_family4"/>
</dbReference>
<dbReference type="PANTHER" id="PTHR33693">
    <property type="entry name" value="TYPE-5 URACIL-DNA GLYCOSYLASE"/>
    <property type="match status" value="1"/>
</dbReference>